<evidence type="ECO:0000313" key="2">
    <source>
        <dbReference type="EMBL" id="RCW52014.1"/>
    </source>
</evidence>
<sequence length="257" mass="27770">MKKLLSSRITTLAILAAVVSTSAFGSILIAKAETVGASSPVIQAKAVPSSKLLTPTNHTLLMIDHQPQMAFGTSSIDIQELRNNVTGLAKAAKAFKVPTVLTTVAAESFSGPIFPEIQAVFPEQQPIDRTTMNAWEDQRVVDKVNSYGKKKLVVSGLWTEVCDLSAVLSAIDQGYEVYIVTDTSGGVTEEAHDMAIERMIQAGAAPITWEQYLLELQRDWARSETYKATTDIAKEHGGAYGLGIFYSQEMFGGSEGH</sequence>
<dbReference type="SUPFAM" id="SSF52499">
    <property type="entry name" value="Isochorismatase-like hydrolases"/>
    <property type="match status" value="1"/>
</dbReference>
<protein>
    <submittedName>
        <fullName evidence="2">Nicotinamidase-related amidase</fullName>
    </submittedName>
</protein>
<reference evidence="2 3" key="1">
    <citation type="submission" date="2018-07" db="EMBL/GenBank/DDBJ databases">
        <title>Genomic Encyclopedia of Type Strains, Phase III (KMG-III): the genomes of soil and plant-associated and newly described type strains.</title>
        <authorList>
            <person name="Whitman W."/>
        </authorList>
    </citation>
    <scope>NUCLEOTIDE SEQUENCE [LARGE SCALE GENOMIC DNA]</scope>
    <source>
        <strain evidence="2 3">CECT 7506</strain>
    </source>
</reference>
<gene>
    <name evidence="2" type="ORF">DFP97_101360</name>
</gene>
<dbReference type="Gene3D" id="3.40.50.850">
    <property type="entry name" value="Isochorismatase-like"/>
    <property type="match status" value="1"/>
</dbReference>
<dbReference type="Proteomes" id="UP000252415">
    <property type="component" value="Unassembled WGS sequence"/>
</dbReference>
<dbReference type="PANTHER" id="PTHR43559">
    <property type="entry name" value="HYDROLASE YCAC-RELATED"/>
    <property type="match status" value="1"/>
</dbReference>
<dbReference type="InterPro" id="IPR036380">
    <property type="entry name" value="Isochorismatase-like_sf"/>
</dbReference>
<name>A0A368WE69_9BACL</name>
<feature type="domain" description="Isochorismatase-like" evidence="1">
    <location>
        <begin position="59"/>
        <end position="211"/>
    </location>
</feature>
<dbReference type="Pfam" id="PF00857">
    <property type="entry name" value="Isochorismatase"/>
    <property type="match status" value="1"/>
</dbReference>
<dbReference type="InterPro" id="IPR053152">
    <property type="entry name" value="Hydrolase_YcaC-like"/>
</dbReference>
<comment type="caution">
    <text evidence="2">The sequence shown here is derived from an EMBL/GenBank/DDBJ whole genome shotgun (WGS) entry which is preliminary data.</text>
</comment>
<dbReference type="InterPro" id="IPR000868">
    <property type="entry name" value="Isochorismatase-like_dom"/>
</dbReference>
<organism evidence="2 3">
    <name type="scientific">Paenibacillus prosopidis</name>
    <dbReference type="NCBI Taxonomy" id="630520"/>
    <lineage>
        <taxon>Bacteria</taxon>
        <taxon>Bacillati</taxon>
        <taxon>Bacillota</taxon>
        <taxon>Bacilli</taxon>
        <taxon>Bacillales</taxon>
        <taxon>Paenibacillaceae</taxon>
        <taxon>Paenibacillus</taxon>
    </lineage>
</organism>
<dbReference type="PANTHER" id="PTHR43559:SF1">
    <property type="entry name" value="HYDROLASE"/>
    <property type="match status" value="1"/>
</dbReference>
<dbReference type="AlphaFoldDB" id="A0A368WE69"/>
<evidence type="ECO:0000313" key="3">
    <source>
        <dbReference type="Proteomes" id="UP000252415"/>
    </source>
</evidence>
<evidence type="ECO:0000259" key="1">
    <source>
        <dbReference type="Pfam" id="PF00857"/>
    </source>
</evidence>
<dbReference type="CDD" id="cd01012">
    <property type="entry name" value="YcaC_related"/>
    <property type="match status" value="1"/>
</dbReference>
<dbReference type="RefSeq" id="WP_114378245.1">
    <property type="nucleotide sequence ID" value="NZ_QPJD01000001.1"/>
</dbReference>
<accession>A0A368WE69</accession>
<keyword evidence="3" id="KW-1185">Reference proteome</keyword>
<dbReference type="EMBL" id="QPJD01000001">
    <property type="protein sequence ID" value="RCW52014.1"/>
    <property type="molecule type" value="Genomic_DNA"/>
</dbReference>
<dbReference type="OrthoDB" id="9789777at2"/>
<proteinExistence type="predicted"/>